<evidence type="ECO:0000313" key="1">
    <source>
        <dbReference type="EnsemblPlants" id="AET2Gv20804900.24"/>
    </source>
</evidence>
<reference evidence="1" key="5">
    <citation type="journal article" date="2021" name="G3 (Bethesda)">
        <title>Aegilops tauschii genome assembly Aet v5.0 features greater sequence contiguity and improved annotation.</title>
        <authorList>
            <person name="Wang L."/>
            <person name="Zhu T."/>
            <person name="Rodriguez J.C."/>
            <person name="Deal K.R."/>
            <person name="Dubcovsky J."/>
            <person name="McGuire P.E."/>
            <person name="Lux T."/>
            <person name="Spannagl M."/>
            <person name="Mayer K.F.X."/>
            <person name="Baldrich P."/>
            <person name="Meyers B.C."/>
            <person name="Huo N."/>
            <person name="Gu Y.Q."/>
            <person name="Zhou H."/>
            <person name="Devos K.M."/>
            <person name="Bennetzen J.L."/>
            <person name="Unver T."/>
            <person name="Budak H."/>
            <person name="Gulick P.J."/>
            <person name="Galiba G."/>
            <person name="Kalapos B."/>
            <person name="Nelson D.R."/>
            <person name="Li P."/>
            <person name="You F.M."/>
            <person name="Luo M.C."/>
            <person name="Dvorak J."/>
        </authorList>
    </citation>
    <scope>NUCLEOTIDE SEQUENCE [LARGE SCALE GENOMIC DNA]</scope>
    <source>
        <strain evidence="1">cv. AL8/78</strain>
    </source>
</reference>
<reference evidence="2" key="1">
    <citation type="journal article" date="2014" name="Science">
        <title>Ancient hybridizations among the ancestral genomes of bread wheat.</title>
        <authorList>
            <consortium name="International Wheat Genome Sequencing Consortium,"/>
            <person name="Marcussen T."/>
            <person name="Sandve S.R."/>
            <person name="Heier L."/>
            <person name="Spannagl M."/>
            <person name="Pfeifer M."/>
            <person name="Jakobsen K.S."/>
            <person name="Wulff B.B."/>
            <person name="Steuernagel B."/>
            <person name="Mayer K.F."/>
            <person name="Olsen O.A."/>
        </authorList>
    </citation>
    <scope>NUCLEOTIDE SEQUENCE [LARGE SCALE GENOMIC DNA]</scope>
    <source>
        <strain evidence="2">cv. AL8/78</strain>
    </source>
</reference>
<name>A0A453CC59_AEGTS</name>
<reference evidence="1" key="3">
    <citation type="journal article" date="2017" name="Nature">
        <title>Genome sequence of the progenitor of the wheat D genome Aegilops tauschii.</title>
        <authorList>
            <person name="Luo M.C."/>
            <person name="Gu Y.Q."/>
            <person name="Puiu D."/>
            <person name="Wang H."/>
            <person name="Twardziok S.O."/>
            <person name="Deal K.R."/>
            <person name="Huo N."/>
            <person name="Zhu T."/>
            <person name="Wang L."/>
            <person name="Wang Y."/>
            <person name="McGuire P.E."/>
            <person name="Liu S."/>
            <person name="Long H."/>
            <person name="Ramasamy R.K."/>
            <person name="Rodriguez J.C."/>
            <person name="Van S.L."/>
            <person name="Yuan L."/>
            <person name="Wang Z."/>
            <person name="Xia Z."/>
            <person name="Xiao L."/>
            <person name="Anderson O.D."/>
            <person name="Ouyang S."/>
            <person name="Liang Y."/>
            <person name="Zimin A.V."/>
            <person name="Pertea G."/>
            <person name="Qi P."/>
            <person name="Bennetzen J.L."/>
            <person name="Dai X."/>
            <person name="Dawson M.W."/>
            <person name="Muller H.G."/>
            <person name="Kugler K."/>
            <person name="Rivarola-Duarte L."/>
            <person name="Spannagl M."/>
            <person name="Mayer K.F.X."/>
            <person name="Lu F.H."/>
            <person name="Bevan M.W."/>
            <person name="Leroy P."/>
            <person name="Li P."/>
            <person name="You F.M."/>
            <person name="Sun Q."/>
            <person name="Liu Z."/>
            <person name="Lyons E."/>
            <person name="Wicker T."/>
            <person name="Salzberg S.L."/>
            <person name="Devos K.M."/>
            <person name="Dvorak J."/>
        </authorList>
    </citation>
    <scope>NUCLEOTIDE SEQUENCE [LARGE SCALE GENOMIC DNA]</scope>
    <source>
        <strain evidence="1">cv. AL8/78</strain>
    </source>
</reference>
<organism evidence="1 2">
    <name type="scientific">Aegilops tauschii subsp. strangulata</name>
    <name type="common">Goatgrass</name>
    <dbReference type="NCBI Taxonomy" id="200361"/>
    <lineage>
        <taxon>Eukaryota</taxon>
        <taxon>Viridiplantae</taxon>
        <taxon>Streptophyta</taxon>
        <taxon>Embryophyta</taxon>
        <taxon>Tracheophyta</taxon>
        <taxon>Spermatophyta</taxon>
        <taxon>Magnoliopsida</taxon>
        <taxon>Liliopsida</taxon>
        <taxon>Poales</taxon>
        <taxon>Poaceae</taxon>
        <taxon>BOP clade</taxon>
        <taxon>Pooideae</taxon>
        <taxon>Triticodae</taxon>
        <taxon>Triticeae</taxon>
        <taxon>Triticinae</taxon>
        <taxon>Aegilops</taxon>
    </lineage>
</organism>
<dbReference type="Gramene" id="AET2Gv20804900.24">
    <property type="protein sequence ID" value="AET2Gv20804900.24"/>
    <property type="gene ID" value="AET2Gv20804900"/>
</dbReference>
<accession>A0A453CC59</accession>
<sequence>HWQPSVQRLQFHLQDEQMVVFPDSTDIDKIVHRPIQLKQSP</sequence>
<dbReference type="EnsemblPlants" id="AET2Gv20804900.24">
    <property type="protein sequence ID" value="AET2Gv20804900.24"/>
    <property type="gene ID" value="AET2Gv20804900"/>
</dbReference>
<dbReference type="AlphaFoldDB" id="A0A453CC59"/>
<protein>
    <submittedName>
        <fullName evidence="1">Uncharacterized protein</fullName>
    </submittedName>
</protein>
<dbReference type="Proteomes" id="UP000015105">
    <property type="component" value="Chromosome 2D"/>
</dbReference>
<reference evidence="1" key="4">
    <citation type="submission" date="2019-03" db="UniProtKB">
        <authorList>
            <consortium name="EnsemblPlants"/>
        </authorList>
    </citation>
    <scope>IDENTIFICATION</scope>
</reference>
<proteinExistence type="predicted"/>
<evidence type="ECO:0000313" key="2">
    <source>
        <dbReference type="Proteomes" id="UP000015105"/>
    </source>
</evidence>
<keyword evidence="2" id="KW-1185">Reference proteome</keyword>
<reference evidence="2" key="2">
    <citation type="journal article" date="2017" name="Nat. Plants">
        <title>The Aegilops tauschii genome reveals multiple impacts of transposons.</title>
        <authorList>
            <person name="Zhao G."/>
            <person name="Zou C."/>
            <person name="Li K."/>
            <person name="Wang K."/>
            <person name="Li T."/>
            <person name="Gao L."/>
            <person name="Zhang X."/>
            <person name="Wang H."/>
            <person name="Yang Z."/>
            <person name="Liu X."/>
            <person name="Jiang W."/>
            <person name="Mao L."/>
            <person name="Kong X."/>
            <person name="Jiao Y."/>
            <person name="Jia J."/>
        </authorList>
    </citation>
    <scope>NUCLEOTIDE SEQUENCE [LARGE SCALE GENOMIC DNA]</scope>
    <source>
        <strain evidence="2">cv. AL8/78</strain>
    </source>
</reference>